<feature type="compositionally biased region" description="Low complexity" evidence="1">
    <location>
        <begin position="23"/>
        <end position="33"/>
    </location>
</feature>
<protein>
    <submittedName>
        <fullName evidence="2">TIGR03986 family CRISPR-associated RAMP protein</fullName>
    </submittedName>
</protein>
<comment type="caution">
    <text evidence="2">The sequence shown here is derived from an EMBL/GenBank/DDBJ whole genome shotgun (WGS) entry which is preliminary data.</text>
</comment>
<gene>
    <name evidence="2" type="ORF">ABUK86_20475</name>
</gene>
<dbReference type="Proteomes" id="UP001432401">
    <property type="component" value="Unassembled WGS sequence"/>
</dbReference>
<reference evidence="2 3" key="1">
    <citation type="submission" date="2024-06" db="EMBL/GenBank/DDBJ databases">
        <authorList>
            <person name="Bataeva Y.V."/>
            <person name="Grigorian L.N."/>
            <person name="Solomentsev V.I."/>
        </authorList>
    </citation>
    <scope>NUCLEOTIDE SEQUENCE [LARGE SCALE GENOMIC DNA]</scope>
    <source>
        <strain evidence="3">SCPM-O-B-12605 (RCAM04882)</strain>
    </source>
</reference>
<dbReference type="NCBIfam" id="TIGR03986">
    <property type="entry name" value="TIGR03986 family CRISPR-associated RAMP protein"/>
    <property type="match status" value="1"/>
</dbReference>
<dbReference type="RefSeq" id="WP_352985029.1">
    <property type="nucleotide sequence ID" value="NZ_JBEQNA010000007.1"/>
</dbReference>
<dbReference type="EMBL" id="JBEQNB010000011">
    <property type="protein sequence ID" value="MES0836166.1"/>
    <property type="molecule type" value="Genomic_DNA"/>
</dbReference>
<feature type="region of interest" description="Disordered" evidence="1">
    <location>
        <begin position="1"/>
        <end position="36"/>
    </location>
</feature>
<sequence length="760" mass="81246">MVNPRDVASRFGGRPCPPPGAAPGPAAAADAAAGGRGGRFHATAPYGLVALAETPVPAADLHAGHVTDDLLRSHDRTVDGTRSGWIDLAVTTLTPTFVGQTPEPGRVGSSLRFPHGERLLPALPGSSLRGLVRNTVRMLTGGETGPVNTPMLFFRAPVRIDPGSADSGLSTRARQVMARQHADYRRRRAGLRTRQGFLFHSPPDGCWYVVEVPGTAVSAEPGQALKVPFTVLRESLRTWDFGVDDFPDPPRGNTYVPTAHEQHGRLQHRWVYAVHLPGERRIAAVAPTARQAREYLAALTAGAGGPDRGGVVQALVVLTGAAAGDRRNAYLFPRPRDLRGGRLRVPGPMVELFESAEQVTGYQRAAFPDGLGAGGAEPAREPVAGTGGGGLPRRSLEPVWFDVDLSGAVVSFGRSGGYRIAVSEDNPVRRAVPGPVLGPQHGDPDRVGRAGRPVDVCRALFGDTDTFAGEAGASKGRVSFGSALSFDPDPDYPDGAVLRVRLLSPQRGCFANYLVQGPDAGSGDRPDIVTWSHEGHVRLGGYKVYLHRHPAGGARPFRHDARAQEELDLTVLDPGHRAKPPRDTERDVVPLRDGLTFHSRITFTNLTDGELGVLLRALLLDNPVGGGDPADPEYAHKIGMGKSLGMGSVHLAPELYLVDRRARALDLDPSAGVVRATDEQVRGFLDAFDGALAARRLPGGPGPERWREVEQARDVCLAGRWRGRLPLEETAVMSLREFAEYPVLPPLARRFSEAGRGRGA</sequence>
<proteinExistence type="predicted"/>
<dbReference type="InterPro" id="IPR023825">
    <property type="entry name" value="CRISPR-assoc_RAMP_BGP1436"/>
</dbReference>
<evidence type="ECO:0000313" key="3">
    <source>
        <dbReference type="Proteomes" id="UP001432401"/>
    </source>
</evidence>
<keyword evidence="3" id="KW-1185">Reference proteome</keyword>
<dbReference type="CDD" id="cd09726">
    <property type="entry name" value="RAMP_I_III"/>
    <property type="match status" value="1"/>
</dbReference>
<accession>A0ABV1ZZL3</accession>
<evidence type="ECO:0000256" key="1">
    <source>
        <dbReference type="SAM" id="MobiDB-lite"/>
    </source>
</evidence>
<evidence type="ECO:0000313" key="2">
    <source>
        <dbReference type="EMBL" id="MES0836166.1"/>
    </source>
</evidence>
<feature type="region of interest" description="Disordered" evidence="1">
    <location>
        <begin position="371"/>
        <end position="390"/>
    </location>
</feature>
<organism evidence="2 3">
    <name type="scientific">Nocardiopsis tropica</name>
    <dbReference type="NCBI Taxonomy" id="109330"/>
    <lineage>
        <taxon>Bacteria</taxon>
        <taxon>Bacillati</taxon>
        <taxon>Actinomycetota</taxon>
        <taxon>Actinomycetes</taxon>
        <taxon>Streptosporangiales</taxon>
        <taxon>Nocardiopsidaceae</taxon>
        <taxon>Nocardiopsis</taxon>
    </lineage>
</organism>
<name>A0ABV1ZZL3_9ACTN</name>